<dbReference type="InterPro" id="IPR007684">
    <property type="entry name" value="Znf_Ogr/Delta"/>
</dbReference>
<dbReference type="Pfam" id="PF04606">
    <property type="entry name" value="Ogr_Delta"/>
    <property type="match status" value="1"/>
</dbReference>
<protein>
    <submittedName>
        <fullName evidence="2">Transcriptional regulator</fullName>
    </submittedName>
</protein>
<evidence type="ECO:0000313" key="2">
    <source>
        <dbReference type="EMBL" id="EBU8203831.1"/>
    </source>
</evidence>
<evidence type="ECO:0000259" key="1">
    <source>
        <dbReference type="Pfam" id="PF04606"/>
    </source>
</evidence>
<comment type="caution">
    <text evidence="2">The sequence shown here is derived from an EMBL/GenBank/DDBJ whole genome shotgun (WGS) entry which is preliminary data.</text>
</comment>
<accession>A0A5V6PTP2</accession>
<dbReference type="EMBL" id="AAHDIR010000003">
    <property type="protein sequence ID" value="EBU8203831.1"/>
    <property type="molecule type" value="Genomic_DNA"/>
</dbReference>
<feature type="domain" description="Zinc finger Ogr/Delta-type" evidence="1">
    <location>
        <begin position="8"/>
        <end position="53"/>
    </location>
</feature>
<organism evidence="2">
    <name type="scientific">Salmonella enterica subsp. enterica serovar Cardoner</name>
    <dbReference type="NCBI Taxonomy" id="2564309"/>
    <lineage>
        <taxon>Bacteria</taxon>
        <taxon>Pseudomonadati</taxon>
        <taxon>Pseudomonadota</taxon>
        <taxon>Gammaproteobacteria</taxon>
        <taxon>Enterobacterales</taxon>
        <taxon>Enterobacteriaceae</taxon>
        <taxon>Salmonella</taxon>
    </lineage>
</organism>
<reference evidence="2" key="1">
    <citation type="submission" date="2018-05" db="EMBL/GenBank/DDBJ databases">
        <authorList>
            <person name="Ashton P.M."/>
            <person name="Dallman T."/>
            <person name="Nair S."/>
            <person name="De Pinna E."/>
            <person name="Peters T."/>
            <person name="Grant K."/>
        </authorList>
    </citation>
    <scope>NUCLEOTIDE SEQUENCE</scope>
    <source>
        <strain evidence="2">374031</strain>
    </source>
</reference>
<gene>
    <name evidence="2" type="ORF">DLM21_05530</name>
</gene>
<sequence>MRSPKIICPECESNSVIKKTVRKHPHLSDVYCECNNVECGHTFVVNMTFSHTLSPSALTGDKAVKTMIDMITPKQKAMIKELLRIYPPAPVAFLFRLPGTLNASTGNHWD</sequence>
<proteinExistence type="predicted"/>
<name>A0A5V6PTP2_SALET</name>
<dbReference type="AlphaFoldDB" id="A0A5V6PTP2"/>